<comment type="caution">
    <text evidence="1">The sequence shown here is derived from an EMBL/GenBank/DDBJ whole genome shotgun (WGS) entry which is preliminary data.</text>
</comment>
<dbReference type="Proteomes" id="UP000524450">
    <property type="component" value="Unassembled WGS sequence"/>
</dbReference>
<proteinExistence type="predicted"/>
<accession>A0A840G2E2</accession>
<evidence type="ECO:0000313" key="1">
    <source>
        <dbReference type="EMBL" id="MBB4225970.1"/>
    </source>
</evidence>
<dbReference type="EMBL" id="JACIFZ010000017">
    <property type="protein sequence ID" value="MBB4225970.1"/>
    <property type="molecule type" value="Genomic_DNA"/>
</dbReference>
<dbReference type="RefSeq" id="WP_184642667.1">
    <property type="nucleotide sequence ID" value="NZ_JACIFZ010000017.1"/>
</dbReference>
<gene>
    <name evidence="1" type="ORF">GGD71_006783</name>
</gene>
<protein>
    <submittedName>
        <fullName evidence="1">Uncharacterized protein</fullName>
    </submittedName>
</protein>
<organism evidence="1 2">
    <name type="scientific">Variovorax guangxiensis</name>
    <dbReference type="NCBI Taxonomy" id="1775474"/>
    <lineage>
        <taxon>Bacteria</taxon>
        <taxon>Pseudomonadati</taxon>
        <taxon>Pseudomonadota</taxon>
        <taxon>Betaproteobacteria</taxon>
        <taxon>Burkholderiales</taxon>
        <taxon>Comamonadaceae</taxon>
        <taxon>Variovorax</taxon>
    </lineage>
</organism>
<evidence type="ECO:0000313" key="2">
    <source>
        <dbReference type="Proteomes" id="UP000524450"/>
    </source>
</evidence>
<sequence>MVFGWLKKDRRLAPHISGPIDPHIQKTVRWVAEVISDRTEFQRRAQSAAETFDETRLPELPHYFHDESMPPLELADRFPGLGQWIAARQFAIFEILYFIGLPALPLLKRVAHGDYDWTQGNAVEILCRLAAKGVEREATIRDLRMLIPNLRYEAVIYAAEPLVQQARSNTAIAALIEDLLTVPEFGEIHAEIIERQDRGTHSQHVTVVD</sequence>
<name>A0A840G2E2_9BURK</name>
<dbReference type="AlphaFoldDB" id="A0A840G2E2"/>
<reference evidence="1 2" key="1">
    <citation type="submission" date="2020-08" db="EMBL/GenBank/DDBJ databases">
        <title>Genomic Encyclopedia of Type Strains, Phase IV (KMG-V): Genome sequencing to study the core and pangenomes of soil and plant-associated prokaryotes.</title>
        <authorList>
            <person name="Whitman W."/>
        </authorList>
    </citation>
    <scope>NUCLEOTIDE SEQUENCE [LARGE SCALE GENOMIC DNA]</scope>
    <source>
        <strain evidence="1 2">34/80</strain>
    </source>
</reference>